<dbReference type="InterPro" id="IPR011009">
    <property type="entry name" value="Kinase-like_dom_sf"/>
</dbReference>
<dbReference type="InterPro" id="IPR019363">
    <property type="entry name" value="LDAH"/>
</dbReference>
<dbReference type="EMBL" id="JAEPRC010001219">
    <property type="protein sequence ID" value="KAG2189735.1"/>
    <property type="molecule type" value="Genomic_DNA"/>
</dbReference>
<dbReference type="Gene3D" id="3.40.50.1820">
    <property type="entry name" value="alpha/beta hydrolase"/>
    <property type="match status" value="1"/>
</dbReference>
<comment type="subcellular location">
    <subcellularLocation>
        <location evidence="1">Lipid droplet</location>
    </subcellularLocation>
</comment>
<proteinExistence type="inferred from homology"/>
<protein>
    <recommendedName>
        <fullName evidence="5">Protein kinase domain-containing protein</fullName>
    </recommendedName>
</protein>
<evidence type="ECO:0000256" key="2">
    <source>
        <dbReference type="ARBA" id="ARBA00008300"/>
    </source>
</evidence>
<evidence type="ECO:0000256" key="1">
    <source>
        <dbReference type="ARBA" id="ARBA00004502"/>
    </source>
</evidence>
<sequence>MLIKNSALYTPLRAVWNVSGYQTETLLWPATNRAKTILLFIPGNPGLVEYYTSFLQGIHSKIRSPSFEIIGVSHKGHSINYHENNAGDNKLYSLEDQIQHKIDCLDTLRKDHGPDTKFILMAHSIGSYIAAAVLKKRPNHGIERIIALFPTLREIAITPNGVNITRLVNTIPASAFGIAGSLISNLAPPVRQFLVKTATGQDGEGLQVTAHQLLHKHVLENVITMARFEMETVKELDHDFYTQHLDKFIMYYSANDKWAPKDHYDYMTKHFPEGRKIHLCSENIPHAFCLETKHVDYMIEKVGSWIHIIALYQNRGGGGGGGGGGEEEELVDVLKNATVRQQLSEELVLQTRKKINHFMENHPQNFGMETLFTASNIGNMPEELAKLYQEVCAYYNDNAIQFDHFWSWSFVWRQQLAYKNLAKNYGVEQIVNTSHPRARKAVNQIYLEGLDQYMQWFPWTWFSNMQFIGAGGFSAVYAALMSPPYDIEPIKISLKVVDDKILNEISVQSKAFLPLLFQGLTVCESTGDLMMVMEMSKDGNLEDHMQQLPLGDLDLKTITGTILRLSVNLADLHKAGLCHRNVHPRNIMCTDSDYFLVDYRFSTPSKESSSVTALTKAVYGRLPYIAPEIRRGVYTEKSDIYSLGIIIWQLVSKVIFPSPDVLLDAHSAHGGFSDNAYRIEPAPGLPDWYQKLYVSCLEPKPENRPTAAELCELLQIIHDNLDLSVPLGREVTEYVVARRAEVADHLRTYSKIKGIVSASTTRLYTLTNVPSTEHYVMLPFSNKMFDVSEWQQFQILQKQQQQQTALIQQSQSTITPSDIFASLEAAHLLV</sequence>
<accession>A0A8H7QDC4</accession>
<dbReference type="GO" id="GO:0016298">
    <property type="term" value="F:lipase activity"/>
    <property type="evidence" value="ECO:0007669"/>
    <property type="project" value="InterPro"/>
</dbReference>
<dbReference type="Gene3D" id="1.10.510.10">
    <property type="entry name" value="Transferase(Phosphotransferase) domain 1"/>
    <property type="match status" value="1"/>
</dbReference>
<dbReference type="OrthoDB" id="448051at2759"/>
<name>A0A8H7QDC4_9FUNG</name>
<dbReference type="PROSITE" id="PS50011">
    <property type="entry name" value="PROTEIN_KINASE_DOM"/>
    <property type="match status" value="1"/>
</dbReference>
<comment type="similarity">
    <text evidence="2">Belongs to the AB hydrolase superfamily. LDAH family.</text>
</comment>
<organism evidence="6 7">
    <name type="scientific">Mucor plumbeus</name>
    <dbReference type="NCBI Taxonomy" id="97098"/>
    <lineage>
        <taxon>Eukaryota</taxon>
        <taxon>Fungi</taxon>
        <taxon>Fungi incertae sedis</taxon>
        <taxon>Mucoromycota</taxon>
        <taxon>Mucoromycotina</taxon>
        <taxon>Mucoromycetes</taxon>
        <taxon>Mucorales</taxon>
        <taxon>Mucorineae</taxon>
        <taxon>Mucoraceae</taxon>
        <taxon>Mucor</taxon>
    </lineage>
</organism>
<dbReference type="Proteomes" id="UP000650833">
    <property type="component" value="Unassembled WGS sequence"/>
</dbReference>
<reference evidence="6" key="1">
    <citation type="submission" date="2020-12" db="EMBL/GenBank/DDBJ databases">
        <title>Metabolic potential, ecology and presence of endohyphal bacteria is reflected in genomic diversity of Mucoromycotina.</title>
        <authorList>
            <person name="Muszewska A."/>
            <person name="Okrasinska A."/>
            <person name="Steczkiewicz K."/>
            <person name="Drgas O."/>
            <person name="Orlowska M."/>
            <person name="Perlinska-Lenart U."/>
            <person name="Aleksandrzak-Piekarczyk T."/>
            <person name="Szatraj K."/>
            <person name="Zielenkiewicz U."/>
            <person name="Pilsyk S."/>
            <person name="Malc E."/>
            <person name="Mieczkowski P."/>
            <person name="Kruszewska J.S."/>
            <person name="Biernat P."/>
            <person name="Pawlowska J."/>
        </authorList>
    </citation>
    <scope>NUCLEOTIDE SEQUENCE</scope>
    <source>
        <strain evidence="6">CBS 226.32</strain>
    </source>
</reference>
<evidence type="ECO:0000256" key="3">
    <source>
        <dbReference type="ARBA" id="ARBA00022677"/>
    </source>
</evidence>
<evidence type="ECO:0000256" key="4">
    <source>
        <dbReference type="ARBA" id="ARBA00022801"/>
    </source>
</evidence>
<keyword evidence="4" id="KW-0378">Hydrolase</keyword>
<dbReference type="Pfam" id="PF10230">
    <property type="entry name" value="LIDHydrolase"/>
    <property type="match status" value="1"/>
</dbReference>
<dbReference type="GO" id="GO:0004672">
    <property type="term" value="F:protein kinase activity"/>
    <property type="evidence" value="ECO:0007669"/>
    <property type="project" value="InterPro"/>
</dbReference>
<dbReference type="PANTHER" id="PTHR13390:SF0">
    <property type="entry name" value="LIPID DROPLET-ASSOCIATED HYDROLASE"/>
    <property type="match status" value="1"/>
</dbReference>
<dbReference type="SUPFAM" id="SSF56112">
    <property type="entry name" value="Protein kinase-like (PK-like)"/>
    <property type="match status" value="1"/>
</dbReference>
<gene>
    <name evidence="6" type="ORF">INT46_001641</name>
</gene>
<keyword evidence="7" id="KW-1185">Reference proteome</keyword>
<keyword evidence="3" id="KW-0551">Lipid droplet</keyword>
<feature type="domain" description="Protein kinase" evidence="5">
    <location>
        <begin position="462"/>
        <end position="721"/>
    </location>
</feature>
<evidence type="ECO:0000313" key="6">
    <source>
        <dbReference type="EMBL" id="KAG2189735.1"/>
    </source>
</evidence>
<dbReference type="Pfam" id="PF00069">
    <property type="entry name" value="Pkinase"/>
    <property type="match status" value="1"/>
</dbReference>
<evidence type="ECO:0000313" key="7">
    <source>
        <dbReference type="Proteomes" id="UP000650833"/>
    </source>
</evidence>
<dbReference type="SUPFAM" id="SSF53474">
    <property type="entry name" value="alpha/beta-Hydrolases"/>
    <property type="match status" value="1"/>
</dbReference>
<dbReference type="PANTHER" id="PTHR13390">
    <property type="entry name" value="LIPASE"/>
    <property type="match status" value="1"/>
</dbReference>
<evidence type="ECO:0000259" key="5">
    <source>
        <dbReference type="PROSITE" id="PS50011"/>
    </source>
</evidence>
<dbReference type="AlphaFoldDB" id="A0A8H7QDC4"/>
<dbReference type="GO" id="GO:0019915">
    <property type="term" value="P:lipid storage"/>
    <property type="evidence" value="ECO:0007669"/>
    <property type="project" value="InterPro"/>
</dbReference>
<dbReference type="InterPro" id="IPR029058">
    <property type="entry name" value="AB_hydrolase_fold"/>
</dbReference>
<comment type="caution">
    <text evidence="6">The sequence shown here is derived from an EMBL/GenBank/DDBJ whole genome shotgun (WGS) entry which is preliminary data.</text>
</comment>
<dbReference type="InterPro" id="IPR000719">
    <property type="entry name" value="Prot_kinase_dom"/>
</dbReference>
<dbReference type="GO" id="GO:0005524">
    <property type="term" value="F:ATP binding"/>
    <property type="evidence" value="ECO:0007669"/>
    <property type="project" value="InterPro"/>
</dbReference>
<dbReference type="GO" id="GO:0005811">
    <property type="term" value="C:lipid droplet"/>
    <property type="evidence" value="ECO:0007669"/>
    <property type="project" value="UniProtKB-SubCell"/>
</dbReference>